<keyword evidence="13" id="KW-0407">Ion channel</keyword>
<name>A0A6J2WX65_CHACN</name>
<evidence type="ECO:0000256" key="8">
    <source>
        <dbReference type="ARBA" id="ARBA00022837"/>
    </source>
</evidence>
<evidence type="ECO:0000256" key="14">
    <source>
        <dbReference type="ARBA" id="ARBA00036634"/>
    </source>
</evidence>
<feature type="transmembrane region" description="Helical" evidence="17">
    <location>
        <begin position="395"/>
        <end position="420"/>
    </location>
</feature>
<evidence type="ECO:0000313" key="19">
    <source>
        <dbReference type="Proteomes" id="UP000504632"/>
    </source>
</evidence>
<evidence type="ECO:0000256" key="12">
    <source>
        <dbReference type="ARBA" id="ARBA00023136"/>
    </source>
</evidence>
<evidence type="ECO:0000256" key="13">
    <source>
        <dbReference type="ARBA" id="ARBA00023303"/>
    </source>
</evidence>
<feature type="domain" description="Ion transport" evidence="18">
    <location>
        <begin position="400"/>
        <end position="668"/>
    </location>
</feature>
<keyword evidence="19" id="KW-1185">Reference proteome</keyword>
<evidence type="ECO:0000256" key="6">
    <source>
        <dbReference type="ARBA" id="ARBA00022692"/>
    </source>
</evidence>
<comment type="subcellular location">
    <subcellularLocation>
        <location evidence="1">Cell membrane</location>
        <topology evidence="1">Multi-pass membrane protein</topology>
    </subcellularLocation>
</comment>
<dbReference type="InterPro" id="IPR036770">
    <property type="entry name" value="Ankyrin_rpt-contain_sf"/>
</dbReference>
<evidence type="ECO:0000256" key="16">
    <source>
        <dbReference type="SAM" id="MobiDB-lite"/>
    </source>
</evidence>
<keyword evidence="7" id="KW-0677">Repeat</keyword>
<dbReference type="Pfam" id="PF12796">
    <property type="entry name" value="Ank_2"/>
    <property type="match status" value="1"/>
</dbReference>
<evidence type="ECO:0000256" key="7">
    <source>
        <dbReference type="ARBA" id="ARBA00022737"/>
    </source>
</evidence>
<feature type="region of interest" description="Disordered" evidence="16">
    <location>
        <begin position="1"/>
        <end position="45"/>
    </location>
</feature>
<dbReference type="InParanoid" id="A0A6J2WX65"/>
<dbReference type="GO" id="GO:0005262">
    <property type="term" value="F:calcium channel activity"/>
    <property type="evidence" value="ECO:0007669"/>
    <property type="project" value="UniProtKB-KW"/>
</dbReference>
<evidence type="ECO:0000256" key="15">
    <source>
        <dbReference type="PROSITE-ProRule" id="PRU00023"/>
    </source>
</evidence>
<feature type="compositionally biased region" description="Basic and acidic residues" evidence="16">
    <location>
        <begin position="13"/>
        <end position="40"/>
    </location>
</feature>
<feature type="transmembrane region" description="Helical" evidence="17">
    <location>
        <begin position="479"/>
        <end position="496"/>
    </location>
</feature>
<keyword evidence="2" id="KW-0813">Transport</keyword>
<keyword evidence="5" id="KW-0107">Calcium channel</keyword>
<keyword evidence="8" id="KW-0106">Calcium</keyword>
<dbReference type="NCBIfam" id="TIGR00870">
    <property type="entry name" value="trp"/>
    <property type="match status" value="1"/>
</dbReference>
<evidence type="ECO:0000313" key="20">
    <source>
        <dbReference type="RefSeq" id="XP_030648786.1"/>
    </source>
</evidence>
<feature type="transmembrane region" description="Helical" evidence="17">
    <location>
        <begin position="502"/>
        <end position="521"/>
    </location>
</feature>
<comment type="catalytic activity">
    <reaction evidence="14">
        <text>Ca(2+)(in) = Ca(2+)(out)</text>
        <dbReference type="Rhea" id="RHEA:29671"/>
        <dbReference type="ChEBI" id="CHEBI:29108"/>
    </reaction>
</comment>
<keyword evidence="12 17" id="KW-0472">Membrane</keyword>
<keyword evidence="6 17" id="KW-0812">Transmembrane</keyword>
<feature type="transmembrane region" description="Helical" evidence="17">
    <location>
        <begin position="542"/>
        <end position="564"/>
    </location>
</feature>
<dbReference type="PANTHER" id="PTHR10582:SF5">
    <property type="entry name" value="TRANSIENT RECEPTOR POTENTIAL CATION CHANNEL SUBFAMILY V MEMBER 2"/>
    <property type="match status" value="1"/>
</dbReference>
<dbReference type="Gene3D" id="1.25.40.20">
    <property type="entry name" value="Ankyrin repeat-containing domain"/>
    <property type="match status" value="1"/>
</dbReference>
<dbReference type="InterPro" id="IPR008347">
    <property type="entry name" value="TrpV1-4"/>
</dbReference>
<evidence type="ECO:0000256" key="17">
    <source>
        <dbReference type="SAM" id="Phobius"/>
    </source>
</evidence>
<reference evidence="20" key="1">
    <citation type="submission" date="2025-08" db="UniProtKB">
        <authorList>
            <consortium name="RefSeq"/>
        </authorList>
    </citation>
    <scope>IDENTIFICATION</scope>
</reference>
<evidence type="ECO:0000256" key="5">
    <source>
        <dbReference type="ARBA" id="ARBA00022673"/>
    </source>
</evidence>
<dbReference type="Pfam" id="PF00520">
    <property type="entry name" value="Ion_trans"/>
    <property type="match status" value="1"/>
</dbReference>
<evidence type="ECO:0000259" key="18">
    <source>
        <dbReference type="Pfam" id="PF00520"/>
    </source>
</evidence>
<keyword evidence="3" id="KW-1003">Cell membrane</keyword>
<dbReference type="PRINTS" id="PR01768">
    <property type="entry name" value="TRPVRECEPTOR"/>
</dbReference>
<dbReference type="SUPFAM" id="SSF48403">
    <property type="entry name" value="Ankyrin repeat"/>
    <property type="match status" value="1"/>
</dbReference>
<evidence type="ECO:0000256" key="2">
    <source>
        <dbReference type="ARBA" id="ARBA00022448"/>
    </source>
</evidence>
<sequence>MSQPRHSSGGKDFVLEVDDRTEDEKSKSKNKKKDKDKDNQPMDSNYLAECVDATPKIRFNANFDKGVRGVKESPEQRARERFDADRIFKAVVKRDITELIGLEAHLKSTGKRLSHSLYIHNGKTALLKALLNLKDGRNETVEYLINVSEKTGDLAAFINATHKSHLYAGQSALHVAIERRNFHYVQLLVEKGADVHIKACGKFFQPNKGACFYFGELPLSLAACTNQEKVVDFLMQNDHQCADVREQDSQGNTVLHALVVVADNSPESTEFVVRMYDHILIKTAELHPKIRLEDIENKQGLTPIKLSAKTGKVGLFEHMLRREFQSEKCRHLSRKFTEWVYGPVYSSLYDLASLDTYEENSVLEIIVYGSRIPNRLEMLQVEPLNRLLEDKWNRFARYIFLVSFVCYVVYLAIFTTTAYWHNEGEMTYALLKDPKGRLLFAGQVFSAVGAVYFLIKGVLDMWRKPPKLDTLIIDGYTEMLFLLQAMLFLVCAVLYICGRDEYLGSMVLCVALSWVNLLYYSRGFKHMGIYSVMIQKMILGDILRFLLVYVVFLIGFSAAVVTLLDDPIKQVNATKASNSTSKSRALFESVTESEKADCKKPSFKSIYFTTLELFKFTIGMGDLEFTEDYKYVEVFYVLLILYIVLTYILLLNMLIALMNKTVDRLSDESTNIWKLQLAITILDMEHYLPQCCRSKLRSGVDENLGCGNGEDRRRCLRVEEVNWKKWNTNLCIHEDPGSSVTVLSPDPVRDRGRSWRGFLRDFSRRRPRSHFLDVPEGIPLASVSRA</sequence>
<dbReference type="FunFam" id="1.25.40.20:FF:000018">
    <property type="entry name" value="Transient receptor potential cation channel subfamily V member 1"/>
    <property type="match status" value="1"/>
</dbReference>
<dbReference type="GO" id="GO:0098703">
    <property type="term" value="P:calcium ion import across plasma membrane"/>
    <property type="evidence" value="ECO:0007669"/>
    <property type="project" value="TreeGrafter"/>
</dbReference>
<dbReference type="PROSITE" id="PS50297">
    <property type="entry name" value="ANK_REP_REGION"/>
    <property type="match status" value="1"/>
</dbReference>
<gene>
    <name evidence="20" type="primary">LOC115828826</name>
</gene>
<dbReference type="AlphaFoldDB" id="A0A6J2WX65"/>
<feature type="transmembrane region" description="Helical" evidence="17">
    <location>
        <begin position="634"/>
        <end position="657"/>
    </location>
</feature>
<dbReference type="PROSITE" id="PS50088">
    <property type="entry name" value="ANK_REPEAT"/>
    <property type="match status" value="1"/>
</dbReference>
<feature type="transmembrane region" description="Helical" evidence="17">
    <location>
        <begin position="440"/>
        <end position="459"/>
    </location>
</feature>
<proteinExistence type="predicted"/>
<feature type="repeat" description="ANK" evidence="15">
    <location>
        <begin position="168"/>
        <end position="200"/>
    </location>
</feature>
<dbReference type="GeneID" id="115828826"/>
<dbReference type="PANTHER" id="PTHR10582">
    <property type="entry name" value="TRANSIENT RECEPTOR POTENTIAL ION CHANNEL PROTEIN"/>
    <property type="match status" value="1"/>
</dbReference>
<dbReference type="InterPro" id="IPR005821">
    <property type="entry name" value="Ion_trans_dom"/>
</dbReference>
<evidence type="ECO:0000256" key="1">
    <source>
        <dbReference type="ARBA" id="ARBA00004651"/>
    </source>
</evidence>
<evidence type="ECO:0000256" key="9">
    <source>
        <dbReference type="ARBA" id="ARBA00022989"/>
    </source>
</evidence>
<dbReference type="InterPro" id="IPR024862">
    <property type="entry name" value="TRPV"/>
</dbReference>
<dbReference type="OrthoDB" id="533508at2759"/>
<dbReference type="RefSeq" id="XP_030648786.1">
    <property type="nucleotide sequence ID" value="XM_030792926.1"/>
</dbReference>
<dbReference type="Proteomes" id="UP000504632">
    <property type="component" value="Chromosome 15"/>
</dbReference>
<keyword evidence="4" id="KW-0109">Calcium transport</keyword>
<keyword evidence="9 17" id="KW-1133">Transmembrane helix</keyword>
<accession>A0A6J2WX65</accession>
<dbReference type="FunCoup" id="A0A6J2WX65">
    <property type="interactions" value="18"/>
</dbReference>
<keyword evidence="10 15" id="KW-0040">ANK repeat</keyword>
<organism evidence="19 20">
    <name type="scientific">Chanos chanos</name>
    <name type="common">Milkfish</name>
    <name type="synonym">Mugil chanos</name>
    <dbReference type="NCBI Taxonomy" id="29144"/>
    <lineage>
        <taxon>Eukaryota</taxon>
        <taxon>Metazoa</taxon>
        <taxon>Chordata</taxon>
        <taxon>Craniata</taxon>
        <taxon>Vertebrata</taxon>
        <taxon>Euteleostomi</taxon>
        <taxon>Actinopterygii</taxon>
        <taxon>Neopterygii</taxon>
        <taxon>Teleostei</taxon>
        <taxon>Ostariophysi</taxon>
        <taxon>Gonorynchiformes</taxon>
        <taxon>Chanidae</taxon>
        <taxon>Chanos</taxon>
    </lineage>
</organism>
<dbReference type="SMART" id="SM00248">
    <property type="entry name" value="ANK"/>
    <property type="match status" value="4"/>
</dbReference>
<evidence type="ECO:0000256" key="4">
    <source>
        <dbReference type="ARBA" id="ARBA00022568"/>
    </source>
</evidence>
<dbReference type="InterPro" id="IPR002110">
    <property type="entry name" value="Ankyrin_rpt"/>
</dbReference>
<dbReference type="GO" id="GO:0005886">
    <property type="term" value="C:plasma membrane"/>
    <property type="evidence" value="ECO:0007669"/>
    <property type="project" value="UniProtKB-SubCell"/>
</dbReference>
<evidence type="ECO:0000256" key="10">
    <source>
        <dbReference type="ARBA" id="ARBA00023043"/>
    </source>
</evidence>
<evidence type="ECO:0000256" key="3">
    <source>
        <dbReference type="ARBA" id="ARBA00022475"/>
    </source>
</evidence>
<protein>
    <submittedName>
        <fullName evidence="20">Transient receptor potential cation channel subfamily V member 1-like</fullName>
    </submittedName>
</protein>
<evidence type="ECO:0000256" key="11">
    <source>
        <dbReference type="ARBA" id="ARBA00023065"/>
    </source>
</evidence>
<keyword evidence="11" id="KW-0406">Ion transport</keyword>